<dbReference type="InterPro" id="IPR039421">
    <property type="entry name" value="Type_1_exporter"/>
</dbReference>
<keyword evidence="6 12" id="KW-0067">ATP-binding</keyword>
<evidence type="ECO:0000256" key="1">
    <source>
        <dbReference type="ARBA" id="ARBA00004651"/>
    </source>
</evidence>
<evidence type="ECO:0000256" key="8">
    <source>
        <dbReference type="ARBA" id="ARBA00023136"/>
    </source>
</evidence>
<evidence type="ECO:0000313" key="12">
    <source>
        <dbReference type="EMBL" id="BAQ70463.1"/>
    </source>
</evidence>
<keyword evidence="5" id="KW-0547">Nucleotide-binding</keyword>
<accession>A0A0D6B5P0</accession>
<dbReference type="Pfam" id="PF00664">
    <property type="entry name" value="ABC_membrane"/>
    <property type="match status" value="1"/>
</dbReference>
<dbReference type="GO" id="GO:0016887">
    <property type="term" value="F:ATP hydrolysis activity"/>
    <property type="evidence" value="ECO:0007669"/>
    <property type="project" value="InterPro"/>
</dbReference>
<evidence type="ECO:0000256" key="7">
    <source>
        <dbReference type="ARBA" id="ARBA00022989"/>
    </source>
</evidence>
<evidence type="ECO:0000256" key="3">
    <source>
        <dbReference type="ARBA" id="ARBA00022475"/>
    </source>
</evidence>
<evidence type="ECO:0000256" key="4">
    <source>
        <dbReference type="ARBA" id="ARBA00022692"/>
    </source>
</evidence>
<dbReference type="InterPro" id="IPR011527">
    <property type="entry name" value="ABC1_TM_dom"/>
</dbReference>
<feature type="transmembrane region" description="Helical" evidence="9">
    <location>
        <begin position="29"/>
        <end position="52"/>
    </location>
</feature>
<feature type="transmembrane region" description="Helical" evidence="9">
    <location>
        <begin position="64"/>
        <end position="88"/>
    </location>
</feature>
<evidence type="ECO:0000256" key="9">
    <source>
        <dbReference type="SAM" id="Phobius"/>
    </source>
</evidence>
<dbReference type="PANTHER" id="PTHR24221">
    <property type="entry name" value="ATP-BINDING CASSETTE SUB-FAMILY B"/>
    <property type="match status" value="1"/>
</dbReference>
<dbReference type="InterPro" id="IPR003439">
    <property type="entry name" value="ABC_transporter-like_ATP-bd"/>
</dbReference>
<organism evidence="12 13">
    <name type="scientific">Rhodovulum sulfidophilum</name>
    <name type="common">Rhodobacter sulfidophilus</name>
    <dbReference type="NCBI Taxonomy" id="35806"/>
    <lineage>
        <taxon>Bacteria</taxon>
        <taxon>Pseudomonadati</taxon>
        <taxon>Pseudomonadota</taxon>
        <taxon>Alphaproteobacteria</taxon>
        <taxon>Rhodobacterales</taxon>
        <taxon>Paracoccaceae</taxon>
        <taxon>Rhodovulum</taxon>
    </lineage>
</organism>
<keyword evidence="8 9" id="KW-0472">Membrane</keyword>
<keyword evidence="2" id="KW-0813">Transport</keyword>
<dbReference type="PROSITE" id="PS00211">
    <property type="entry name" value="ABC_TRANSPORTER_1"/>
    <property type="match status" value="1"/>
</dbReference>
<dbReference type="GO" id="GO:0005524">
    <property type="term" value="F:ATP binding"/>
    <property type="evidence" value="ECO:0007669"/>
    <property type="project" value="UniProtKB-KW"/>
</dbReference>
<dbReference type="InterPro" id="IPR017871">
    <property type="entry name" value="ABC_transporter-like_CS"/>
</dbReference>
<dbReference type="eggNOG" id="COG1132">
    <property type="taxonomic scope" value="Bacteria"/>
</dbReference>
<dbReference type="PATRIC" id="fig|35806.4.peg.3417"/>
<feature type="transmembrane region" description="Helical" evidence="9">
    <location>
        <begin position="256"/>
        <end position="284"/>
    </location>
</feature>
<dbReference type="SUPFAM" id="SSF52540">
    <property type="entry name" value="P-loop containing nucleoside triphosphate hydrolases"/>
    <property type="match status" value="1"/>
</dbReference>
<evidence type="ECO:0000259" key="10">
    <source>
        <dbReference type="PROSITE" id="PS50893"/>
    </source>
</evidence>
<dbReference type="InterPro" id="IPR003593">
    <property type="entry name" value="AAA+_ATPase"/>
</dbReference>
<name>A0A0D6B5P0_RHOSU</name>
<reference evidence="12 13" key="1">
    <citation type="submission" date="2015-02" db="EMBL/GenBank/DDBJ databases">
        <title>Genome sequene of Rhodovulum sulfidophilum DSM 2351.</title>
        <authorList>
            <person name="Nagao N."/>
        </authorList>
    </citation>
    <scope>NUCLEOTIDE SEQUENCE [LARGE SCALE GENOMIC DNA]</scope>
    <source>
        <strain evidence="12 13">DSM 2351</strain>
    </source>
</reference>
<keyword evidence="4 9" id="KW-0812">Transmembrane</keyword>
<dbReference type="Gene3D" id="1.20.1560.10">
    <property type="entry name" value="ABC transporter type 1, transmembrane domain"/>
    <property type="match status" value="1"/>
</dbReference>
<dbReference type="FunFam" id="3.40.50.300:FF:000221">
    <property type="entry name" value="Multidrug ABC transporter ATP-binding protein"/>
    <property type="match status" value="1"/>
</dbReference>
<dbReference type="Proteomes" id="UP000064912">
    <property type="component" value="Chromosome"/>
</dbReference>
<feature type="transmembrane region" description="Helical" evidence="9">
    <location>
        <begin position="290"/>
        <end position="309"/>
    </location>
</feature>
<dbReference type="PROSITE" id="PS50893">
    <property type="entry name" value="ABC_TRANSPORTER_2"/>
    <property type="match status" value="1"/>
</dbReference>
<keyword evidence="7 9" id="KW-1133">Transmembrane helix</keyword>
<gene>
    <name evidence="12" type="ORF">NHU_03329</name>
</gene>
<dbReference type="PANTHER" id="PTHR24221:SF654">
    <property type="entry name" value="ATP-BINDING CASSETTE SUB-FAMILY B MEMBER 6"/>
    <property type="match status" value="1"/>
</dbReference>
<dbReference type="GO" id="GO:0140359">
    <property type="term" value="F:ABC-type transporter activity"/>
    <property type="evidence" value="ECO:0007669"/>
    <property type="project" value="InterPro"/>
</dbReference>
<evidence type="ECO:0000256" key="2">
    <source>
        <dbReference type="ARBA" id="ARBA00022448"/>
    </source>
</evidence>
<protein>
    <submittedName>
        <fullName evidence="12">ABC transporter ATP-binding protein/permease</fullName>
    </submittedName>
</protein>
<comment type="subcellular location">
    <subcellularLocation>
        <location evidence="1">Cell membrane</location>
        <topology evidence="1">Multi-pass membrane protein</topology>
    </subcellularLocation>
</comment>
<dbReference type="EMBL" id="AP014800">
    <property type="protein sequence ID" value="BAQ70463.1"/>
    <property type="molecule type" value="Genomic_DNA"/>
</dbReference>
<keyword evidence="3" id="KW-1003">Cell membrane</keyword>
<dbReference type="KEGG" id="rsu:NHU_03329"/>
<dbReference type="PROSITE" id="PS50929">
    <property type="entry name" value="ABC_TM1F"/>
    <property type="match status" value="1"/>
</dbReference>
<evidence type="ECO:0000256" key="5">
    <source>
        <dbReference type="ARBA" id="ARBA00022741"/>
    </source>
</evidence>
<feature type="domain" description="ABC transporter" evidence="10">
    <location>
        <begin position="349"/>
        <end position="582"/>
    </location>
</feature>
<feature type="domain" description="ABC transmembrane type-1" evidence="11">
    <location>
        <begin position="29"/>
        <end position="316"/>
    </location>
</feature>
<dbReference type="Pfam" id="PF00005">
    <property type="entry name" value="ABC_tran"/>
    <property type="match status" value="1"/>
</dbReference>
<dbReference type="Gene3D" id="3.40.50.300">
    <property type="entry name" value="P-loop containing nucleotide triphosphate hydrolases"/>
    <property type="match status" value="1"/>
</dbReference>
<dbReference type="SMART" id="SM00382">
    <property type="entry name" value="AAA"/>
    <property type="match status" value="1"/>
</dbReference>
<dbReference type="InterPro" id="IPR027417">
    <property type="entry name" value="P-loop_NTPase"/>
</dbReference>
<dbReference type="SUPFAM" id="SSF90123">
    <property type="entry name" value="ABC transporter transmembrane region"/>
    <property type="match status" value="1"/>
</dbReference>
<dbReference type="GO" id="GO:0005886">
    <property type="term" value="C:plasma membrane"/>
    <property type="evidence" value="ECO:0007669"/>
    <property type="project" value="UniProtKB-SubCell"/>
</dbReference>
<dbReference type="InterPro" id="IPR036640">
    <property type="entry name" value="ABC1_TM_sf"/>
</dbReference>
<evidence type="ECO:0000256" key="6">
    <source>
        <dbReference type="ARBA" id="ARBA00022840"/>
    </source>
</evidence>
<evidence type="ECO:0000313" key="13">
    <source>
        <dbReference type="Proteomes" id="UP000064912"/>
    </source>
</evidence>
<dbReference type="AlphaFoldDB" id="A0A0D6B5P0"/>
<sequence length="598" mass="62941">MTTQPTGPAGPSTPPITRLLAPIRTQLRLAAALAGAGQILTLVPLAGIALIGRQALGLPEAATTVPVLTVATICIAALVVGLSLLTLAEYLAHLADNSLTDTLRNRLTERLTQVPLGWFTSRSSGSVKRALQDDMNTLHELSAHYFTTRARCFGAIAAAAAFLALVDWRMAIVSLAPFPLYYLIFGATRRSIGPDRMASYVSAQTAIGDAVGEFGRAMPVLRTFGKTGEAHEAYSEAVHRFLDAFLRFTKPLVAPLATANALITPVTVVSIVLASGALFIGAGWMAPADLLPFLLIAPGVSAPLLLLGFMAHGLAHATAAADRIDAVLNTPTLPVPAPGEGVTPDGNRLCFEAVGYAYEDGTETLSGIDLTLEPGTMTAIVGASGAGKSTIARLALRFFDPTEGRITLGGADLRDIAPAELYRRVGFVLQDVQLIHASLHDNIALGRPDATREDVSAAARAAQIHDRILALPQGYDSILGRDAMLSGGEAQRVSIARALLLDPPLLVLDEVTSAMDAEGELALQKALSELARGRTLLVIAHRLETIVGADRIVVLQDGRIAETGPHEALLARNGRYATLWAQSGSQLPAPTQDPEIAR</sequence>
<evidence type="ECO:0000259" key="11">
    <source>
        <dbReference type="PROSITE" id="PS50929"/>
    </source>
</evidence>
<proteinExistence type="predicted"/>